<reference evidence="4 5" key="1">
    <citation type="submission" date="2018-07" db="EMBL/GenBank/DDBJ databases">
        <title>The complete nuclear genome of the prasinophyte Chloropicon primus (CCMP1205).</title>
        <authorList>
            <person name="Pombert J.-F."/>
            <person name="Otis C."/>
            <person name="Turmel M."/>
            <person name="Lemieux C."/>
        </authorList>
    </citation>
    <scope>NUCLEOTIDE SEQUENCE [LARGE SCALE GENOMIC DNA]</scope>
    <source>
        <strain evidence="4 5">CCMP1205</strain>
    </source>
</reference>
<comment type="subcellular location">
    <subcellularLocation>
        <location evidence="1">Nucleus</location>
    </subcellularLocation>
</comment>
<feature type="compositionally biased region" description="Basic and acidic residues" evidence="3">
    <location>
        <begin position="99"/>
        <end position="121"/>
    </location>
</feature>
<dbReference type="GO" id="GO:0140993">
    <property type="term" value="F:histone modifying activity"/>
    <property type="evidence" value="ECO:0007669"/>
    <property type="project" value="UniProtKB-ARBA"/>
</dbReference>
<organism evidence="4 5">
    <name type="scientific">Chloropicon primus</name>
    <dbReference type="NCBI Taxonomy" id="1764295"/>
    <lineage>
        <taxon>Eukaryota</taxon>
        <taxon>Viridiplantae</taxon>
        <taxon>Chlorophyta</taxon>
        <taxon>Chloropicophyceae</taxon>
        <taxon>Chloropicales</taxon>
        <taxon>Chloropicaceae</taxon>
        <taxon>Chloropicon</taxon>
    </lineage>
</organism>
<dbReference type="Pfam" id="PF05965">
    <property type="entry name" value="FYRC"/>
    <property type="match status" value="1"/>
</dbReference>
<dbReference type="PROSITE" id="PS51542">
    <property type="entry name" value="FYRN"/>
    <property type="match status" value="1"/>
</dbReference>
<feature type="compositionally biased region" description="Basic residues" evidence="3">
    <location>
        <begin position="68"/>
        <end position="79"/>
    </location>
</feature>
<dbReference type="InterPro" id="IPR003889">
    <property type="entry name" value="FYrich_C"/>
</dbReference>
<feature type="region of interest" description="Disordered" evidence="3">
    <location>
        <begin position="1"/>
        <end position="131"/>
    </location>
</feature>
<keyword evidence="2" id="KW-0539">Nucleus</keyword>
<dbReference type="PROSITE" id="PS51543">
    <property type="entry name" value="FYRC"/>
    <property type="match status" value="1"/>
</dbReference>
<dbReference type="Gene3D" id="3.30.160.360">
    <property type="match status" value="1"/>
</dbReference>
<evidence type="ECO:0000313" key="5">
    <source>
        <dbReference type="Proteomes" id="UP000316726"/>
    </source>
</evidence>
<dbReference type="Proteomes" id="UP000316726">
    <property type="component" value="Chromosome 18"/>
</dbReference>
<gene>
    <name evidence="4" type="ORF">A3770_18p81490</name>
</gene>
<protein>
    <submittedName>
        <fullName evidence="4">Uncharacterized protein</fullName>
    </submittedName>
</protein>
<proteinExistence type="predicted"/>
<dbReference type="InterPro" id="IPR003888">
    <property type="entry name" value="FYrich_N"/>
</dbReference>
<evidence type="ECO:0000313" key="4">
    <source>
        <dbReference type="EMBL" id="QDZ25631.1"/>
    </source>
</evidence>
<evidence type="ECO:0000256" key="1">
    <source>
        <dbReference type="ARBA" id="ARBA00004123"/>
    </source>
</evidence>
<evidence type="ECO:0000256" key="3">
    <source>
        <dbReference type="SAM" id="MobiDB-lite"/>
    </source>
</evidence>
<evidence type="ECO:0000256" key="2">
    <source>
        <dbReference type="ARBA" id="ARBA00023242"/>
    </source>
</evidence>
<sequence length="373" mass="41756">MKMKMTETRTDYESEREQRVKANRSKLVRLGLSSPSSVLSAVARDVPLGRVESQTKASYAAALFSGPPRRRKPKRRKQRPSGGGAASSMLSPTRLSKRLRGEKPEAVVESKEGKEERRGEEEGASSAGRGRTRAQLVLCKHEIRAPFTLKSIGVTVLDLGKIHRGQWKNKYWSNTGCLFHHAYPVGYKATKWHFNKLYTMWIEAGEYGPTFAVREEETNLVFRGESPTKPWTKVCLHKRLGTRISGPLHFGFSDPTTQAAIAQMYSESELQAALEGSRAWNEILSPQEKAAQEFMKIEGVGERTAMVLATTTSLGGTQHRDRDSLAKWAAEDGGAMLKRFLLTSEEMPENVLLWPAWPARFVPRILSHLGCEN</sequence>
<dbReference type="EMBL" id="CP031051">
    <property type="protein sequence ID" value="QDZ25631.1"/>
    <property type="molecule type" value="Genomic_DNA"/>
</dbReference>
<dbReference type="AlphaFoldDB" id="A0A5B8MZ54"/>
<feature type="compositionally biased region" description="Basic and acidic residues" evidence="3">
    <location>
        <begin position="1"/>
        <end position="20"/>
    </location>
</feature>
<name>A0A5B8MZ54_9CHLO</name>
<dbReference type="GO" id="GO:0005634">
    <property type="term" value="C:nucleus"/>
    <property type="evidence" value="ECO:0007669"/>
    <property type="project" value="UniProtKB-SubCell"/>
</dbReference>
<feature type="compositionally biased region" description="Low complexity" evidence="3">
    <location>
        <begin position="28"/>
        <end position="42"/>
    </location>
</feature>
<keyword evidence="5" id="KW-1185">Reference proteome</keyword>
<dbReference type="OrthoDB" id="1928087at2759"/>
<accession>A0A5B8MZ54</accession>